<dbReference type="InterPro" id="IPR011006">
    <property type="entry name" value="CheY-like_superfamily"/>
</dbReference>
<name>A0A4U8QIA1_9FIRM</name>
<organism evidence="6 7">
    <name type="scientific">Robinsoniella peoriensis</name>
    <dbReference type="NCBI Taxonomy" id="180332"/>
    <lineage>
        <taxon>Bacteria</taxon>
        <taxon>Bacillati</taxon>
        <taxon>Bacillota</taxon>
        <taxon>Clostridia</taxon>
        <taxon>Lachnospirales</taxon>
        <taxon>Lachnospiraceae</taxon>
        <taxon>Robinsoniella</taxon>
    </lineage>
</organism>
<dbReference type="Pfam" id="PF00072">
    <property type="entry name" value="Response_reg"/>
    <property type="match status" value="1"/>
</dbReference>
<dbReference type="PROSITE" id="PS50930">
    <property type="entry name" value="HTH_LYTTR"/>
    <property type="match status" value="1"/>
</dbReference>
<dbReference type="OrthoDB" id="9812232at2"/>
<protein>
    <recommendedName>
        <fullName evidence="1">Stage 0 sporulation protein A homolog</fullName>
    </recommendedName>
</protein>
<dbReference type="Proteomes" id="UP000306509">
    <property type="component" value="Unassembled WGS sequence"/>
</dbReference>
<comment type="function">
    <text evidence="2">May play the central regulatory role in sporulation. It may be an element of the effector pathway responsible for the activation of sporulation genes in response to nutritional stress. Spo0A may act in concert with spo0H (a sigma factor) to control the expression of some genes that are critical to the sporulation process.</text>
</comment>
<dbReference type="RefSeq" id="WP_027296059.1">
    <property type="nucleotide sequence ID" value="NZ_CABMJZ010000021.1"/>
</dbReference>
<dbReference type="GO" id="GO:0003677">
    <property type="term" value="F:DNA binding"/>
    <property type="evidence" value="ECO:0007669"/>
    <property type="project" value="InterPro"/>
</dbReference>
<dbReference type="STRING" id="180332.GCA_000797495_04863"/>
<dbReference type="SMART" id="SM00448">
    <property type="entry name" value="REC"/>
    <property type="match status" value="1"/>
</dbReference>
<keyword evidence="7" id="KW-1185">Reference proteome</keyword>
<dbReference type="PROSITE" id="PS50110">
    <property type="entry name" value="RESPONSE_REGULATORY"/>
    <property type="match status" value="1"/>
</dbReference>
<sequence length="239" mass="28194">MMRIGICDDEAKAVQVSKDFIEKFLKKNKCEYEIHEFLNPEELYHYVRESIYDLDLLFLDIEIGESNGVEVAKKLEALDTRTKIVFLTNYLCYSSKVYEVDYCYFVLKKDLEKYLPKIIEKQIQQKSKVARERIVVMVKGRKIILLPMDIQYLEREKRSTLAVCVGETVRTSSGLTELQAQLGSDYFVRCHNSYIVNLNFVKEFCRNELILRNGKKVPISRRYLNDVRRAFARWLGEDI</sequence>
<evidence type="ECO:0000259" key="4">
    <source>
        <dbReference type="PROSITE" id="PS50110"/>
    </source>
</evidence>
<dbReference type="Gene3D" id="3.40.50.2300">
    <property type="match status" value="1"/>
</dbReference>
<reference evidence="6 7" key="1">
    <citation type="journal article" date="2019" name="Anaerobe">
        <title>Detection of Robinsoniella peoriensis in multiple bone samples of a trauma patient.</title>
        <authorList>
            <person name="Schrottner P."/>
            <person name="Hartwich K."/>
            <person name="Bunk B."/>
            <person name="Schober I."/>
            <person name="Helbig S."/>
            <person name="Rudolph W.W."/>
            <person name="Gunzer F."/>
        </authorList>
    </citation>
    <scope>NUCLEOTIDE SEQUENCE [LARGE SCALE GENOMIC DNA]</scope>
    <source>
        <strain evidence="6 7">DSM 106044</strain>
    </source>
</reference>
<proteinExistence type="predicted"/>
<dbReference type="InterPro" id="IPR046947">
    <property type="entry name" value="LytR-like"/>
</dbReference>
<dbReference type="Pfam" id="PF04397">
    <property type="entry name" value="LytTR"/>
    <property type="match status" value="1"/>
</dbReference>
<dbReference type="SUPFAM" id="SSF52172">
    <property type="entry name" value="CheY-like"/>
    <property type="match status" value="1"/>
</dbReference>
<evidence type="ECO:0000259" key="5">
    <source>
        <dbReference type="PROSITE" id="PS50930"/>
    </source>
</evidence>
<evidence type="ECO:0000313" key="6">
    <source>
        <dbReference type="EMBL" id="TLD01136.1"/>
    </source>
</evidence>
<dbReference type="InterPro" id="IPR001789">
    <property type="entry name" value="Sig_transdc_resp-reg_receiver"/>
</dbReference>
<feature type="domain" description="HTH LytTR-type" evidence="5">
    <location>
        <begin position="134"/>
        <end position="233"/>
    </location>
</feature>
<dbReference type="Gene3D" id="2.40.50.1020">
    <property type="entry name" value="LytTr DNA-binding domain"/>
    <property type="match status" value="1"/>
</dbReference>
<evidence type="ECO:0000256" key="3">
    <source>
        <dbReference type="PROSITE-ProRule" id="PRU00169"/>
    </source>
</evidence>
<dbReference type="AlphaFoldDB" id="A0A4U8QIA1"/>
<evidence type="ECO:0000313" key="7">
    <source>
        <dbReference type="Proteomes" id="UP000306509"/>
    </source>
</evidence>
<feature type="modified residue" description="4-aspartylphosphate" evidence="3">
    <location>
        <position position="60"/>
    </location>
</feature>
<dbReference type="EMBL" id="QGQD01000043">
    <property type="protein sequence ID" value="TLD01136.1"/>
    <property type="molecule type" value="Genomic_DNA"/>
</dbReference>
<dbReference type="SMART" id="SM00850">
    <property type="entry name" value="LytTR"/>
    <property type="match status" value="1"/>
</dbReference>
<feature type="domain" description="Response regulatory" evidence="4">
    <location>
        <begin position="3"/>
        <end position="123"/>
    </location>
</feature>
<dbReference type="PANTHER" id="PTHR37299:SF1">
    <property type="entry name" value="STAGE 0 SPORULATION PROTEIN A HOMOLOG"/>
    <property type="match status" value="1"/>
</dbReference>
<dbReference type="InterPro" id="IPR007492">
    <property type="entry name" value="LytTR_DNA-bd_dom"/>
</dbReference>
<gene>
    <name evidence="6" type="primary">ypdB_4</name>
    <name evidence="6" type="ORF">DSM106044_01927</name>
</gene>
<comment type="caution">
    <text evidence="6">The sequence shown here is derived from an EMBL/GenBank/DDBJ whole genome shotgun (WGS) entry which is preliminary data.</text>
</comment>
<dbReference type="GO" id="GO:0000156">
    <property type="term" value="F:phosphorelay response regulator activity"/>
    <property type="evidence" value="ECO:0007669"/>
    <property type="project" value="InterPro"/>
</dbReference>
<accession>A0A4U8QIA1</accession>
<evidence type="ECO:0000256" key="2">
    <source>
        <dbReference type="ARBA" id="ARBA00024867"/>
    </source>
</evidence>
<dbReference type="PANTHER" id="PTHR37299">
    <property type="entry name" value="TRANSCRIPTIONAL REGULATOR-RELATED"/>
    <property type="match status" value="1"/>
</dbReference>
<evidence type="ECO:0000256" key="1">
    <source>
        <dbReference type="ARBA" id="ARBA00018672"/>
    </source>
</evidence>
<keyword evidence="3" id="KW-0597">Phosphoprotein</keyword>